<evidence type="ECO:0000313" key="4">
    <source>
        <dbReference type="Proteomes" id="UP001515100"/>
    </source>
</evidence>
<dbReference type="Gene3D" id="1.10.10.10">
    <property type="entry name" value="Winged helix-like DNA-binding domain superfamily/Winged helix DNA-binding domain"/>
    <property type="match status" value="2"/>
</dbReference>
<accession>A0A641AMP7</accession>
<dbReference type="InterPro" id="IPR000792">
    <property type="entry name" value="Tscrpt_reg_LuxR_C"/>
</dbReference>
<evidence type="ECO:0000313" key="3">
    <source>
        <dbReference type="EMBL" id="KAA1378393.1"/>
    </source>
</evidence>
<comment type="caution">
    <text evidence="3">The sequence shown here is derived from an EMBL/GenBank/DDBJ whole genome shotgun (WGS) entry which is preliminary data.</text>
</comment>
<evidence type="ECO:0000259" key="2">
    <source>
        <dbReference type="PROSITE" id="PS50043"/>
    </source>
</evidence>
<evidence type="ECO:0000256" key="1">
    <source>
        <dbReference type="ARBA" id="ARBA00023125"/>
    </source>
</evidence>
<dbReference type="InterPro" id="IPR039420">
    <property type="entry name" value="WalR-like"/>
</dbReference>
<dbReference type="RefSeq" id="WP_129182746.1">
    <property type="nucleotide sequence ID" value="NZ_JAGIOG010000001.1"/>
</dbReference>
<sequence length="529" mass="54727">MDGDELAAVVARAMTHDAAEALCRLAPAVADGDRAARAAAVFVEILSCRFDEALDAAHLLLADGPSSRIVTAACDLAVAVCAASVAPGPADAPDDSALGEITVMLEVEAAMSSGSIGAAARIAEGVVGRGVQTPAGAWSALALARARCFEGRFVEADALVGRVLDSPEIAGWPQMSLLGLGVRIFVDAHLDRPDAVRRGLAALREARPGTSRADYVFAGAHALAAFGACAVGMLDDAAQLILRAGGGDHLPRLQVVDRLYGYEILVEEALARNDLGAAHVWCERADGLPIGEHPMAGAALGRIRARLAVATSDVATGMQASAYSGALAALAGGELEVIRARVIEASARTASGDRVRGIEELEDVARRAGATGAAALRRWAERELGVHGRRLRNVPGHGWETLTETQQSVARLAAAGLRNREIAATLWIAEKTVEHHVAAVLEALGTTNRVGIGRELGGAAVAPSFGAGLTTRQREVAVLVARGCSNRQISTLLGVSEKTVEKHVAALFERLGVRTRAAIGATVRGPEPG</sequence>
<dbReference type="PRINTS" id="PR00038">
    <property type="entry name" value="HTHLUXR"/>
</dbReference>
<gene>
    <name evidence="3" type="ORF">ESP62_008515</name>
</gene>
<protein>
    <submittedName>
        <fullName evidence="3">Helix-turn-helix transcriptional regulator</fullName>
    </submittedName>
</protein>
<name>A0A641AMP7_9ACTN</name>
<dbReference type="EMBL" id="SDPP02000002">
    <property type="protein sequence ID" value="KAA1378393.1"/>
    <property type="molecule type" value="Genomic_DNA"/>
</dbReference>
<dbReference type="OrthoDB" id="27092at2"/>
<organism evidence="3 4">
    <name type="scientific">Aeromicrobium fastidiosum</name>
    <dbReference type="NCBI Taxonomy" id="52699"/>
    <lineage>
        <taxon>Bacteria</taxon>
        <taxon>Bacillati</taxon>
        <taxon>Actinomycetota</taxon>
        <taxon>Actinomycetes</taxon>
        <taxon>Propionibacteriales</taxon>
        <taxon>Nocardioidaceae</taxon>
        <taxon>Aeromicrobium</taxon>
    </lineage>
</organism>
<dbReference type="SUPFAM" id="SSF46894">
    <property type="entry name" value="C-terminal effector domain of the bipartite response regulators"/>
    <property type="match status" value="2"/>
</dbReference>
<keyword evidence="1" id="KW-0238">DNA-binding</keyword>
<dbReference type="CDD" id="cd06170">
    <property type="entry name" value="LuxR_C_like"/>
    <property type="match status" value="2"/>
</dbReference>
<dbReference type="PANTHER" id="PTHR43214:SF42">
    <property type="entry name" value="TRANSCRIPTIONAL REGULATORY PROTEIN DESR"/>
    <property type="match status" value="1"/>
</dbReference>
<feature type="domain" description="HTH luxR-type" evidence="2">
    <location>
        <begin position="462"/>
        <end position="527"/>
    </location>
</feature>
<dbReference type="GO" id="GO:0006355">
    <property type="term" value="P:regulation of DNA-templated transcription"/>
    <property type="evidence" value="ECO:0007669"/>
    <property type="project" value="InterPro"/>
</dbReference>
<dbReference type="InterPro" id="IPR036388">
    <property type="entry name" value="WH-like_DNA-bd_sf"/>
</dbReference>
<dbReference type="AlphaFoldDB" id="A0A641AMP7"/>
<keyword evidence="4" id="KW-1185">Reference proteome</keyword>
<dbReference type="PANTHER" id="PTHR43214">
    <property type="entry name" value="TWO-COMPONENT RESPONSE REGULATOR"/>
    <property type="match status" value="1"/>
</dbReference>
<dbReference type="PROSITE" id="PS50043">
    <property type="entry name" value="HTH_LUXR_2"/>
    <property type="match status" value="2"/>
</dbReference>
<dbReference type="Proteomes" id="UP001515100">
    <property type="component" value="Unassembled WGS sequence"/>
</dbReference>
<dbReference type="InterPro" id="IPR016032">
    <property type="entry name" value="Sig_transdc_resp-reg_C-effctor"/>
</dbReference>
<dbReference type="SMART" id="SM00421">
    <property type="entry name" value="HTH_LUXR"/>
    <property type="match status" value="2"/>
</dbReference>
<reference evidence="3" key="1">
    <citation type="submission" date="2019-09" db="EMBL/GenBank/DDBJ databases">
        <authorList>
            <person name="Li J."/>
        </authorList>
    </citation>
    <scope>NUCLEOTIDE SEQUENCE [LARGE SCALE GENOMIC DNA]</scope>
    <source>
        <strain evidence="3">NRBC 14897</strain>
    </source>
</reference>
<dbReference type="GO" id="GO:0003677">
    <property type="term" value="F:DNA binding"/>
    <property type="evidence" value="ECO:0007669"/>
    <property type="project" value="UniProtKB-KW"/>
</dbReference>
<proteinExistence type="predicted"/>
<dbReference type="Pfam" id="PF00196">
    <property type="entry name" value="GerE"/>
    <property type="match status" value="2"/>
</dbReference>
<dbReference type="PROSITE" id="PS00622">
    <property type="entry name" value="HTH_LUXR_1"/>
    <property type="match status" value="1"/>
</dbReference>
<feature type="domain" description="HTH luxR-type" evidence="2">
    <location>
        <begin position="395"/>
        <end position="460"/>
    </location>
</feature>